<dbReference type="Proteomes" id="UP000308092">
    <property type="component" value="Unassembled WGS sequence"/>
</dbReference>
<dbReference type="InterPro" id="IPR050426">
    <property type="entry name" value="Glycosyltransferase_28"/>
</dbReference>
<dbReference type="STRING" id="1220188.A0A4S3JB03"/>
<reference evidence="1 2" key="1">
    <citation type="submission" date="2019-03" db="EMBL/GenBank/DDBJ databases">
        <title>The genome sequence of a newly discovered highly antifungal drug resistant Aspergillus species, Aspergillus tanneri NIH 1004.</title>
        <authorList>
            <person name="Mounaud S."/>
            <person name="Singh I."/>
            <person name="Joardar V."/>
            <person name="Pakala S."/>
            <person name="Pakala S."/>
            <person name="Venepally P."/>
            <person name="Hoover J."/>
            <person name="Nierman W."/>
            <person name="Chung J."/>
            <person name="Losada L."/>
        </authorList>
    </citation>
    <scope>NUCLEOTIDE SEQUENCE [LARGE SCALE GENOMIC DNA]</scope>
    <source>
        <strain evidence="1 2">NIH1004</strain>
    </source>
</reference>
<protein>
    <submittedName>
        <fullName evidence="1">Uncharacterized protein</fullName>
    </submittedName>
</protein>
<dbReference type="Gene3D" id="3.40.50.2000">
    <property type="entry name" value="Glycogen Phosphorylase B"/>
    <property type="match status" value="1"/>
</dbReference>
<dbReference type="VEuPathDB" id="FungiDB:EYZ11_009060"/>
<proteinExistence type="predicted"/>
<dbReference type="EMBL" id="SOSA01000411">
    <property type="protein sequence ID" value="THC91477.1"/>
    <property type="molecule type" value="Genomic_DNA"/>
</dbReference>
<dbReference type="SUPFAM" id="SSF53756">
    <property type="entry name" value="UDP-Glycosyltransferase/glycogen phosphorylase"/>
    <property type="match status" value="1"/>
</dbReference>
<evidence type="ECO:0000313" key="2">
    <source>
        <dbReference type="Proteomes" id="UP000308092"/>
    </source>
</evidence>
<gene>
    <name evidence="1" type="ORF">EYZ11_009060</name>
</gene>
<comment type="caution">
    <text evidence="1">The sequence shown here is derived from an EMBL/GenBank/DDBJ whole genome shotgun (WGS) entry which is preliminary data.</text>
</comment>
<keyword evidence="2" id="KW-1185">Reference proteome</keyword>
<sequence length="112" mass="13172">MLIWQGLGDSINDFRRFELRLDQLDEVNEPTLIYRLQISFIYLWSPSLLRKPVDWQQHIEVTGFNFRSEHGNYTPPQDLVDFSTQAGEVSEEKQINQPNVYFLGNVPHHLAI</sequence>
<dbReference type="PANTHER" id="PTHR48050:SF13">
    <property type="entry name" value="STEROL 3-BETA-GLUCOSYLTRANSFERASE UGT80A2"/>
    <property type="match status" value="1"/>
</dbReference>
<dbReference type="PANTHER" id="PTHR48050">
    <property type="entry name" value="STEROL 3-BETA-GLUCOSYLTRANSFERASE"/>
    <property type="match status" value="1"/>
</dbReference>
<accession>A0A4S3JB03</accession>
<organism evidence="1 2">
    <name type="scientific">Aspergillus tanneri</name>
    <dbReference type="NCBI Taxonomy" id="1220188"/>
    <lineage>
        <taxon>Eukaryota</taxon>
        <taxon>Fungi</taxon>
        <taxon>Dikarya</taxon>
        <taxon>Ascomycota</taxon>
        <taxon>Pezizomycotina</taxon>
        <taxon>Eurotiomycetes</taxon>
        <taxon>Eurotiomycetidae</taxon>
        <taxon>Eurotiales</taxon>
        <taxon>Aspergillaceae</taxon>
        <taxon>Aspergillus</taxon>
        <taxon>Aspergillus subgen. Circumdati</taxon>
    </lineage>
</organism>
<evidence type="ECO:0000313" key="1">
    <source>
        <dbReference type="EMBL" id="THC91477.1"/>
    </source>
</evidence>
<name>A0A4S3JB03_9EURO</name>
<dbReference type="AlphaFoldDB" id="A0A4S3JB03"/>